<dbReference type="Proteomes" id="UP000444960">
    <property type="component" value="Unassembled WGS sequence"/>
</dbReference>
<keyword evidence="1" id="KW-0472">Membrane</keyword>
<keyword evidence="1" id="KW-1133">Transmembrane helix</keyword>
<accession>A0A7I9VE19</accession>
<proteinExistence type="predicted"/>
<dbReference type="RefSeq" id="WP_186349817.1">
    <property type="nucleotide sequence ID" value="NZ_BJOV01000005.1"/>
</dbReference>
<organism evidence="2 3">
    <name type="scientific">Gordonia spumicola</name>
    <dbReference type="NCBI Taxonomy" id="589161"/>
    <lineage>
        <taxon>Bacteria</taxon>
        <taxon>Bacillati</taxon>
        <taxon>Actinomycetota</taxon>
        <taxon>Actinomycetes</taxon>
        <taxon>Mycobacteriales</taxon>
        <taxon>Gordoniaceae</taxon>
        <taxon>Gordonia</taxon>
    </lineage>
</organism>
<dbReference type="EMBL" id="BJOV01000005">
    <property type="protein sequence ID" value="GEE03599.1"/>
    <property type="molecule type" value="Genomic_DNA"/>
</dbReference>
<keyword evidence="3" id="KW-1185">Reference proteome</keyword>
<evidence type="ECO:0000256" key="1">
    <source>
        <dbReference type="SAM" id="Phobius"/>
    </source>
</evidence>
<evidence type="ECO:0008006" key="4">
    <source>
        <dbReference type="Google" id="ProtNLM"/>
    </source>
</evidence>
<protein>
    <recommendedName>
        <fullName evidence="4">Transmembrane protein</fullName>
    </recommendedName>
</protein>
<evidence type="ECO:0000313" key="3">
    <source>
        <dbReference type="Proteomes" id="UP000444960"/>
    </source>
</evidence>
<keyword evidence="1" id="KW-0812">Transmembrane</keyword>
<evidence type="ECO:0000313" key="2">
    <source>
        <dbReference type="EMBL" id="GEE03599.1"/>
    </source>
</evidence>
<name>A0A7I9VE19_9ACTN</name>
<sequence length="116" mass="12856">MTYPSNPSPYGNPQANPFPYGAPAPQWQGGYSPGPPVYTAVFRKQTGMVIMAQTTPVQTTGTYADIRAAFWRAQTHCLIFGWWGVLSLLVYNWVSLIQNTSELSRIKRAARMNGDA</sequence>
<dbReference type="AlphaFoldDB" id="A0A7I9VE19"/>
<gene>
    <name evidence="2" type="ORF">nbrc107696_40450</name>
</gene>
<reference evidence="3" key="1">
    <citation type="submission" date="2019-06" db="EMBL/GenBank/DDBJ databases">
        <title>Gordonia isolated from sludge of a wastewater treatment plant.</title>
        <authorList>
            <person name="Tamura T."/>
            <person name="Aoyama K."/>
            <person name="Kang Y."/>
            <person name="Saito S."/>
            <person name="Akiyama N."/>
            <person name="Yazawa K."/>
            <person name="Gonoi T."/>
            <person name="Mikami Y."/>
        </authorList>
    </citation>
    <scope>NUCLEOTIDE SEQUENCE [LARGE SCALE GENOMIC DNA]</scope>
    <source>
        <strain evidence="3">NBRC 107696</strain>
    </source>
</reference>
<comment type="caution">
    <text evidence="2">The sequence shown here is derived from an EMBL/GenBank/DDBJ whole genome shotgun (WGS) entry which is preliminary data.</text>
</comment>
<feature type="transmembrane region" description="Helical" evidence="1">
    <location>
        <begin position="77"/>
        <end position="94"/>
    </location>
</feature>